<dbReference type="InterPro" id="IPR014243">
    <property type="entry name" value="RsfA-like"/>
</dbReference>
<accession>A0A2R6Y3F5</accession>
<comment type="caution">
    <text evidence="2">The sequence shown here is derived from an EMBL/GenBank/DDBJ whole genome shotgun (WGS) entry which is preliminary data.</text>
</comment>
<gene>
    <name evidence="2" type="ORF">BSOLF_2052</name>
</gene>
<proteinExistence type="predicted"/>
<dbReference type="PANTHER" id="PTHR41302">
    <property type="entry name" value="PRESPORE-SPECIFIC TRANSCRIPTIONAL REGULATOR RSFA-RELATED"/>
    <property type="match status" value="1"/>
</dbReference>
<evidence type="ECO:0000313" key="3">
    <source>
        <dbReference type="Proteomes" id="UP000244338"/>
    </source>
</evidence>
<dbReference type="Proteomes" id="UP000244338">
    <property type="component" value="Unassembled WGS sequence"/>
</dbReference>
<dbReference type="PANTHER" id="PTHR41302:SF2">
    <property type="entry name" value="PRESPORE SPECIFIC TRANSCRIPTIONAL ACTIVATOR RSFA"/>
    <property type="match status" value="1"/>
</dbReference>
<sequence length="236" mass="27635">MVANRQDAWLEEHDLLLAETVLRHIREGSTQLRAFEECAEKLGRTSAACGFRWNSVVRKDYTEAIALAKLTRQKRKKDMRQSYASFSTRDRTSTGRLSFREYATSDNGDQAKEVKAVEVHGERAGEEGELTWDHVLRFLRQEKARWTQLKKERDQLFLKTQEHALQIERLQKELEAVKNEKITVEKIQEDYQTLLKIMERARKLVAKEMLDEELAETQPVFKMDPNGNLERIEQAL</sequence>
<evidence type="ECO:0000256" key="1">
    <source>
        <dbReference type="SAM" id="Coils"/>
    </source>
</evidence>
<evidence type="ECO:0000313" key="2">
    <source>
        <dbReference type="EMBL" id="PTQ57182.1"/>
    </source>
</evidence>
<name>A0A2R6Y3F5_9BACL</name>
<feature type="coiled-coil region" evidence="1">
    <location>
        <begin position="160"/>
        <end position="204"/>
    </location>
</feature>
<organism evidence="2 3">
    <name type="scientific">Candidatus Carbonibacillus altaicus</name>
    <dbReference type="NCBI Taxonomy" id="2163959"/>
    <lineage>
        <taxon>Bacteria</taxon>
        <taxon>Bacillati</taxon>
        <taxon>Bacillota</taxon>
        <taxon>Bacilli</taxon>
        <taxon>Bacillales</taxon>
        <taxon>Candidatus Carbonibacillus</taxon>
    </lineage>
</organism>
<protein>
    <submittedName>
        <fullName evidence="2">Prespore specific transcriptional activator RsfA</fullName>
    </submittedName>
</protein>
<dbReference type="EMBL" id="PEBX01000011">
    <property type="protein sequence ID" value="PTQ57182.1"/>
    <property type="molecule type" value="Genomic_DNA"/>
</dbReference>
<reference evidence="3" key="1">
    <citation type="journal article" date="2018" name="Sci. Rep.">
        <title>Lignite coal burning seam in the remote Altai Mountains harbors a hydrogen-driven thermophilic microbial community.</title>
        <authorList>
            <person name="Kadnikov V.V."/>
            <person name="Mardanov A.V."/>
            <person name="Ivasenko D.A."/>
            <person name="Antsiferov D.V."/>
            <person name="Beletsky A.V."/>
            <person name="Karnachuk O.V."/>
            <person name="Ravin N.V."/>
        </authorList>
    </citation>
    <scope>NUCLEOTIDE SEQUENCE [LARGE SCALE GENOMIC DNA]</scope>
</reference>
<dbReference type="AlphaFoldDB" id="A0A2R6Y3F5"/>
<keyword evidence="1" id="KW-0175">Coiled coil</keyword>